<dbReference type="InterPro" id="IPR011250">
    <property type="entry name" value="OMP/PagP_B-barrel"/>
</dbReference>
<dbReference type="EMBL" id="MQUC01000003">
    <property type="protein sequence ID" value="PRP66581.1"/>
    <property type="molecule type" value="Genomic_DNA"/>
</dbReference>
<dbReference type="RefSeq" id="WP_105982396.1">
    <property type="nucleotide sequence ID" value="NZ_MQUC01000003.1"/>
</dbReference>
<gene>
    <name evidence="1" type="ORF">BST86_05435</name>
</gene>
<comment type="caution">
    <text evidence="1">The sequence shown here is derived from an EMBL/GenBank/DDBJ whole genome shotgun (WGS) entry which is preliminary data.</text>
</comment>
<name>A0A2S9WSW7_9FLAO</name>
<proteinExistence type="predicted"/>
<accession>A0A2S9WSW7</accession>
<dbReference type="OrthoDB" id="1143531at2"/>
<protein>
    <recommendedName>
        <fullName evidence="3">Outer membrane protein beta-barrel domain-containing protein</fullName>
    </recommendedName>
</protein>
<keyword evidence="2" id="KW-1185">Reference proteome</keyword>
<dbReference type="AlphaFoldDB" id="A0A2S9WSW7"/>
<evidence type="ECO:0008006" key="3">
    <source>
        <dbReference type="Google" id="ProtNLM"/>
    </source>
</evidence>
<dbReference type="Gene3D" id="2.40.160.20">
    <property type="match status" value="1"/>
</dbReference>
<dbReference type="Proteomes" id="UP000239532">
    <property type="component" value="Unassembled WGS sequence"/>
</dbReference>
<organism evidence="1 2">
    <name type="scientific">Nonlabens agnitus</name>
    <dbReference type="NCBI Taxonomy" id="870484"/>
    <lineage>
        <taxon>Bacteria</taxon>
        <taxon>Pseudomonadati</taxon>
        <taxon>Bacteroidota</taxon>
        <taxon>Flavobacteriia</taxon>
        <taxon>Flavobacteriales</taxon>
        <taxon>Flavobacteriaceae</taxon>
        <taxon>Nonlabens</taxon>
    </lineage>
</organism>
<sequence length="241" mass="26953">MNRLLLLLIFPAIVIGQSANENVPVHLREIPRHNLSIDLGIAEPTGDYQDISRSGLSVGLTYDYYLNKNVGLSIGARHTYNETAFATAYDVDNTSLSSLSAGIAGSKTFNRFQVDAYARFGIGYLNTNSQDAVSQNNQQNYSPNNDAIKEFPLVLETGLRFNYYFRRSVQLYFAPQYHGSLGDALAYDNRRDIFFSNDPVFQTGLQPSFDVSNLIFSVGIKFALNAQYTRGELRDDSEPDN</sequence>
<evidence type="ECO:0000313" key="1">
    <source>
        <dbReference type="EMBL" id="PRP66581.1"/>
    </source>
</evidence>
<evidence type="ECO:0000313" key="2">
    <source>
        <dbReference type="Proteomes" id="UP000239532"/>
    </source>
</evidence>
<dbReference type="SUPFAM" id="SSF56925">
    <property type="entry name" value="OMPA-like"/>
    <property type="match status" value="1"/>
</dbReference>
<reference evidence="1 2" key="1">
    <citation type="submission" date="2016-11" db="EMBL/GenBank/DDBJ databases">
        <title>Trade-off between light-utilization and light-protection in marine flavobacteria.</title>
        <authorList>
            <person name="Kumagai Y."/>
        </authorList>
    </citation>
    <scope>NUCLEOTIDE SEQUENCE [LARGE SCALE GENOMIC DNA]</scope>
    <source>
        <strain evidence="1 2">JCM 17109</strain>
    </source>
</reference>